<keyword evidence="2" id="KW-1185">Reference proteome</keyword>
<keyword evidence="1" id="KW-0732">Signal</keyword>
<proteinExistence type="predicted"/>
<evidence type="ECO:0000313" key="2">
    <source>
        <dbReference type="Proteomes" id="UP000504634"/>
    </source>
</evidence>
<gene>
    <name evidence="3" type="primary">LOC115632159</name>
</gene>
<dbReference type="OrthoDB" id="7493332at2759"/>
<feature type="chain" id="PRO_5026970902" evidence="1">
    <location>
        <begin position="17"/>
        <end position="118"/>
    </location>
</feature>
<reference evidence="3" key="1">
    <citation type="submission" date="2025-08" db="UniProtKB">
        <authorList>
            <consortium name="RefSeq"/>
        </authorList>
    </citation>
    <scope>IDENTIFICATION</scope>
    <source>
        <strain evidence="3">11010-0011.00</strain>
        <tissue evidence="3">Whole body</tissue>
    </source>
</reference>
<dbReference type="GeneID" id="115632159"/>
<sequence length="118" mass="12367">MYKLVVLSALLAVAAARPGYLESGPLLHTYAAPAIIHEPALAKIGSIVKTIPTAVSHQSISQVHSSAHIVQPIIAPVVKTYAAPVIHAAPILKTYSAPALHTTLLSPSWSGHGWAPSW</sequence>
<dbReference type="Proteomes" id="UP000504634">
    <property type="component" value="Unplaced"/>
</dbReference>
<dbReference type="Pfam" id="PF04527">
    <property type="entry name" value="Retinin_C"/>
    <property type="match status" value="1"/>
</dbReference>
<dbReference type="RefSeq" id="XP_030385047.1">
    <property type="nucleotide sequence ID" value="XM_030529187.1"/>
</dbReference>
<dbReference type="PANTHER" id="PTHR34931:SF3">
    <property type="entry name" value="FI02976P-RELATED"/>
    <property type="match status" value="1"/>
</dbReference>
<evidence type="ECO:0000313" key="3">
    <source>
        <dbReference type="RefSeq" id="XP_030385047.1"/>
    </source>
</evidence>
<dbReference type="AlphaFoldDB" id="A0A6J2UD47"/>
<protein>
    <submittedName>
        <fullName evidence="3">Neuropeptide-like 3</fullName>
    </submittedName>
</protein>
<feature type="signal peptide" evidence="1">
    <location>
        <begin position="1"/>
        <end position="16"/>
    </location>
</feature>
<evidence type="ECO:0000256" key="1">
    <source>
        <dbReference type="SAM" id="SignalP"/>
    </source>
</evidence>
<dbReference type="InterPro" id="IPR007614">
    <property type="entry name" value="Retinin_C"/>
</dbReference>
<name>A0A6J2UD47_DROLE</name>
<organism evidence="2 3">
    <name type="scientific">Drosophila lebanonensis</name>
    <name type="common">Fruit fly</name>
    <name type="synonym">Scaptodrosophila lebanonensis</name>
    <dbReference type="NCBI Taxonomy" id="7225"/>
    <lineage>
        <taxon>Eukaryota</taxon>
        <taxon>Metazoa</taxon>
        <taxon>Ecdysozoa</taxon>
        <taxon>Arthropoda</taxon>
        <taxon>Hexapoda</taxon>
        <taxon>Insecta</taxon>
        <taxon>Pterygota</taxon>
        <taxon>Neoptera</taxon>
        <taxon>Endopterygota</taxon>
        <taxon>Diptera</taxon>
        <taxon>Brachycera</taxon>
        <taxon>Muscomorpha</taxon>
        <taxon>Ephydroidea</taxon>
        <taxon>Drosophilidae</taxon>
        <taxon>Scaptodrosophila</taxon>
    </lineage>
</organism>
<accession>A0A6J2UD47</accession>
<dbReference type="PANTHER" id="PTHR34931">
    <property type="entry name" value="FI02976P-RELATED"/>
    <property type="match status" value="1"/>
</dbReference>